<reference evidence="2" key="1">
    <citation type="submission" date="2019-03" db="EMBL/GenBank/DDBJ databases">
        <title>Afifella sp. nov., isolated from activated sludge.</title>
        <authorList>
            <person name="Li Q."/>
            <person name="Liu Y."/>
        </authorList>
    </citation>
    <scope>NUCLEOTIDE SEQUENCE</scope>
    <source>
        <strain evidence="2">L72</strain>
    </source>
</reference>
<dbReference type="Proteomes" id="UP000773614">
    <property type="component" value="Unassembled WGS sequence"/>
</dbReference>
<dbReference type="AlphaFoldDB" id="A0A964WTJ2"/>
<evidence type="ECO:0000313" key="3">
    <source>
        <dbReference type="Proteomes" id="UP000773614"/>
    </source>
</evidence>
<gene>
    <name evidence="2" type="ORF">E4O86_10195</name>
</gene>
<sequence length="149" mass="15874">MARSLALALLFGLAMTASFAVPWLQIGRPASERFALACTFLLVGATLAGLLTGAVLGLLRRRAASARLAAALLGLFGGTSALTCFLLFLEDIGWGDIPWSLEPGHLAFWTLIQAASAIYAYLTVMGWLLLPAGVPLTFLFAYLLMRSAR</sequence>
<proteinExistence type="predicted"/>
<keyword evidence="1" id="KW-0472">Membrane</keyword>
<accession>A0A964WTJ2</accession>
<evidence type="ECO:0000313" key="2">
    <source>
        <dbReference type="EMBL" id="MYZ48082.1"/>
    </source>
</evidence>
<keyword evidence="3" id="KW-1185">Reference proteome</keyword>
<dbReference type="EMBL" id="SPKJ01000028">
    <property type="protein sequence ID" value="MYZ48082.1"/>
    <property type="molecule type" value="Genomic_DNA"/>
</dbReference>
<keyword evidence="1" id="KW-1133">Transmembrane helix</keyword>
<dbReference type="RefSeq" id="WP_161140429.1">
    <property type="nucleotide sequence ID" value="NZ_SPKJ01000028.1"/>
</dbReference>
<evidence type="ECO:0000256" key="1">
    <source>
        <dbReference type="SAM" id="Phobius"/>
    </source>
</evidence>
<organism evidence="2 3">
    <name type="scientific">Propylenella binzhouense</name>
    <dbReference type="NCBI Taxonomy" id="2555902"/>
    <lineage>
        <taxon>Bacteria</taxon>
        <taxon>Pseudomonadati</taxon>
        <taxon>Pseudomonadota</taxon>
        <taxon>Alphaproteobacteria</taxon>
        <taxon>Hyphomicrobiales</taxon>
        <taxon>Propylenellaceae</taxon>
        <taxon>Propylenella</taxon>
    </lineage>
</organism>
<keyword evidence="1" id="KW-0812">Transmembrane</keyword>
<feature type="transmembrane region" description="Helical" evidence="1">
    <location>
        <begin position="118"/>
        <end position="144"/>
    </location>
</feature>
<protein>
    <submittedName>
        <fullName evidence="2">Uncharacterized protein</fullName>
    </submittedName>
</protein>
<comment type="caution">
    <text evidence="2">The sequence shown here is derived from an EMBL/GenBank/DDBJ whole genome shotgun (WGS) entry which is preliminary data.</text>
</comment>
<feature type="transmembrane region" description="Helical" evidence="1">
    <location>
        <begin position="34"/>
        <end position="56"/>
    </location>
</feature>
<name>A0A964WTJ2_9HYPH</name>
<feature type="transmembrane region" description="Helical" evidence="1">
    <location>
        <begin position="68"/>
        <end position="89"/>
    </location>
</feature>